<gene>
    <name evidence="3" type="ORF">EDS130_LOCUS22502</name>
    <name evidence="2" type="ORF">XAT740_LOCUS4055</name>
</gene>
<evidence type="ECO:0000313" key="4">
    <source>
        <dbReference type="Proteomes" id="UP000663828"/>
    </source>
</evidence>
<evidence type="ECO:0000259" key="1">
    <source>
        <dbReference type="PROSITE" id="PS50181"/>
    </source>
</evidence>
<comment type="caution">
    <text evidence="3">The sequence shown here is derived from an EMBL/GenBank/DDBJ whole genome shotgun (WGS) entry which is preliminary data.</text>
</comment>
<organism evidence="3 5">
    <name type="scientific">Adineta ricciae</name>
    <name type="common">Rotifer</name>
    <dbReference type="NCBI Taxonomy" id="249248"/>
    <lineage>
        <taxon>Eukaryota</taxon>
        <taxon>Metazoa</taxon>
        <taxon>Spiralia</taxon>
        <taxon>Gnathifera</taxon>
        <taxon>Rotifera</taxon>
        <taxon>Eurotatoria</taxon>
        <taxon>Bdelloidea</taxon>
        <taxon>Adinetida</taxon>
        <taxon>Adinetidae</taxon>
        <taxon>Adineta</taxon>
    </lineage>
</organism>
<dbReference type="OrthoDB" id="10046923at2759"/>
<evidence type="ECO:0000313" key="3">
    <source>
        <dbReference type="EMBL" id="CAF1148955.1"/>
    </source>
</evidence>
<dbReference type="Proteomes" id="UP000663852">
    <property type="component" value="Unassembled WGS sequence"/>
</dbReference>
<dbReference type="SUPFAM" id="SSF52047">
    <property type="entry name" value="RNI-like"/>
    <property type="match status" value="1"/>
</dbReference>
<reference evidence="3" key="1">
    <citation type="submission" date="2021-02" db="EMBL/GenBank/DDBJ databases">
        <authorList>
            <person name="Nowell W R."/>
        </authorList>
    </citation>
    <scope>NUCLEOTIDE SEQUENCE</scope>
</reference>
<dbReference type="Gene3D" id="3.80.10.10">
    <property type="entry name" value="Ribonuclease Inhibitor"/>
    <property type="match status" value="1"/>
</dbReference>
<name>A0A814SJJ7_ADIRI</name>
<protein>
    <recommendedName>
        <fullName evidence="1">F-box domain-containing protein</fullName>
    </recommendedName>
</protein>
<dbReference type="InterPro" id="IPR001810">
    <property type="entry name" value="F-box_dom"/>
</dbReference>
<accession>A0A814SJJ7</accession>
<dbReference type="Proteomes" id="UP000663828">
    <property type="component" value="Unassembled WGS sequence"/>
</dbReference>
<dbReference type="EMBL" id="CAJNOR010000161">
    <property type="protein sequence ID" value="CAF0822939.1"/>
    <property type="molecule type" value="Genomic_DNA"/>
</dbReference>
<dbReference type="AlphaFoldDB" id="A0A814SJJ7"/>
<proteinExistence type="predicted"/>
<keyword evidence="4" id="KW-1185">Reference proteome</keyword>
<feature type="domain" description="F-box" evidence="1">
    <location>
        <begin position="1"/>
        <end position="45"/>
    </location>
</feature>
<dbReference type="EMBL" id="CAJNOJ010000118">
    <property type="protein sequence ID" value="CAF1148955.1"/>
    <property type="molecule type" value="Genomic_DNA"/>
</dbReference>
<sequence length="566" mass="66082">MSLELIPDEILLLIFSYLHQFHLIYAFSKLNQRFRRLIDPHLQDIDLSQDRVVSYPLFRLWCKHILPSHCRKVRTLRLAGFHQVQLFSRYIRHLTNLQVLEITDIEEDTFRNKHDDDLHHVLDIGFFLNEALTLPCLHTLSIDLAANNILKTISSSSAGHNLTHLSLIYPRPKGLSCSVGYISQMDNIQYFSANFDSVNDLRIVLTRLPNLRELKASLVNFDDPEVATRIKVPGTLETLWLEFGCFHCCTNFKSLKMLLDVFKTQIHSLTLISVNVDEDLSQYRKFHKLVADFTCLETFRYHIRTLHHSDSLKRFTHIQEEPDGSYSFYTFPPLRRFDIGSEATRGGQYIDDSLTSSELFFCNRLWTLGEKVPSTFKLTNNATLAHVQKIEIGAIFGNDRNTLCEYLSQVISLSPNLKWLYMDVGKDTKVFIDGIRKLFRNGVNKGITRLDLSLDRNKNTQDHHPTFWNELAETVPRLTTLKLNIKYTRRREDYSLMTEIINDSKRSFCKLTRLLLGFYSRPNTNTLGMSEYCQKYIDEMQKPHYNSFSFTLNYDNEQGHCVHVWL</sequence>
<evidence type="ECO:0000313" key="2">
    <source>
        <dbReference type="EMBL" id="CAF0822939.1"/>
    </source>
</evidence>
<dbReference type="PROSITE" id="PS50181">
    <property type="entry name" value="FBOX"/>
    <property type="match status" value="1"/>
</dbReference>
<evidence type="ECO:0000313" key="5">
    <source>
        <dbReference type="Proteomes" id="UP000663852"/>
    </source>
</evidence>
<dbReference type="InterPro" id="IPR032675">
    <property type="entry name" value="LRR_dom_sf"/>
</dbReference>